<keyword evidence="2" id="KW-0472">Membrane</keyword>
<dbReference type="EMBL" id="DQID01000270">
    <property type="protein sequence ID" value="HCT15192.1"/>
    <property type="molecule type" value="Genomic_DNA"/>
</dbReference>
<dbReference type="AlphaFoldDB" id="A0A3D4T0Y0"/>
<dbReference type="STRING" id="863239.GCA_000213935_00069"/>
<comment type="caution">
    <text evidence="3">The sequence shown here is derived from an EMBL/GenBank/DDBJ whole genome shotgun (WGS) entry which is preliminary data.</text>
</comment>
<keyword evidence="2" id="KW-1133">Transmembrane helix</keyword>
<name>A0A3D4T0Y0_9CORY</name>
<organism evidence="3 4">
    <name type="scientific">Corynebacterium nuruki</name>
    <dbReference type="NCBI Taxonomy" id="1032851"/>
    <lineage>
        <taxon>Bacteria</taxon>
        <taxon>Bacillati</taxon>
        <taxon>Actinomycetota</taxon>
        <taxon>Actinomycetes</taxon>
        <taxon>Mycobacteriales</taxon>
        <taxon>Corynebacteriaceae</taxon>
        <taxon>Corynebacterium</taxon>
    </lineage>
</organism>
<keyword evidence="2" id="KW-0812">Transmembrane</keyword>
<evidence type="ECO:0000313" key="4">
    <source>
        <dbReference type="Proteomes" id="UP000261739"/>
    </source>
</evidence>
<accession>A0A3D4T0Y0</accession>
<feature type="transmembrane region" description="Helical" evidence="2">
    <location>
        <begin position="29"/>
        <end position="50"/>
    </location>
</feature>
<dbReference type="Proteomes" id="UP000261739">
    <property type="component" value="Unassembled WGS sequence"/>
</dbReference>
<sequence>MYGEPSATVRTTHHDPEHARRPGRARGRVIAATAATLIAVGGGAAVAPAATAQGLPEPVQTSYDALPPDVQSIVGSVALSGPLGFAALYYFVWCPIVNGPWNPTPDSCSF</sequence>
<gene>
    <name evidence="3" type="ORF">DIW82_10530</name>
</gene>
<feature type="region of interest" description="Disordered" evidence="1">
    <location>
        <begin position="1"/>
        <end position="25"/>
    </location>
</feature>
<feature type="transmembrane region" description="Helical" evidence="2">
    <location>
        <begin position="70"/>
        <end position="92"/>
    </location>
</feature>
<evidence type="ECO:0000256" key="1">
    <source>
        <dbReference type="SAM" id="MobiDB-lite"/>
    </source>
</evidence>
<proteinExistence type="predicted"/>
<protein>
    <submittedName>
        <fullName evidence="3">Uncharacterized protein</fullName>
    </submittedName>
</protein>
<reference evidence="3 4" key="1">
    <citation type="journal article" date="2018" name="Nat. Biotechnol.">
        <title>A standardized bacterial taxonomy based on genome phylogeny substantially revises the tree of life.</title>
        <authorList>
            <person name="Parks D.H."/>
            <person name="Chuvochina M."/>
            <person name="Waite D.W."/>
            <person name="Rinke C."/>
            <person name="Skarshewski A."/>
            <person name="Chaumeil P.A."/>
            <person name="Hugenholtz P."/>
        </authorList>
    </citation>
    <scope>NUCLEOTIDE SEQUENCE [LARGE SCALE GENOMIC DNA]</scope>
    <source>
        <strain evidence="3">UBA11247</strain>
    </source>
</reference>
<evidence type="ECO:0000256" key="2">
    <source>
        <dbReference type="SAM" id="Phobius"/>
    </source>
</evidence>
<evidence type="ECO:0000313" key="3">
    <source>
        <dbReference type="EMBL" id="HCT15192.1"/>
    </source>
</evidence>